<reference evidence="2 3" key="1">
    <citation type="submission" date="2019-08" db="EMBL/GenBank/DDBJ databases">
        <title>Hyperibacter terrae gen. nov., sp. nov. and Hyperibacter viscosus sp. nov., two new members in the family Rhodospirillaceae isolated from the rhizosphere of Hypericum perforatum.</title>
        <authorList>
            <person name="Noviana Z."/>
        </authorList>
    </citation>
    <scope>NUCLEOTIDE SEQUENCE [LARGE SCALE GENOMIC DNA]</scope>
    <source>
        <strain evidence="2 3">R5913</strain>
    </source>
</reference>
<dbReference type="RefSeq" id="WP_151175573.1">
    <property type="nucleotide sequence ID" value="NZ_CP042906.1"/>
</dbReference>
<dbReference type="AlphaFoldDB" id="A0A5J6MCN4"/>
<sequence>MTGYRGRQPRESLAVIVVLGMLLAGAFTPTANAADGLYEALLKATPRQLPPGFQVRQVAPGPIDQEDRNAGMMGNAQITLLASDPEAKINYLLFPDMAAANAYISQFEKAIVQNKATPRSLANLPAAKCAETMNGAVCAIDSGRIAVFSMGSRVDTSAGPLLNAAIDHLNDVIKSNGQQ</sequence>
<evidence type="ECO:0008006" key="4">
    <source>
        <dbReference type="Google" id="ProtNLM"/>
    </source>
</evidence>
<dbReference type="Proteomes" id="UP000326202">
    <property type="component" value="Chromosome"/>
</dbReference>
<gene>
    <name evidence="2" type="ORF">FRZ44_03640</name>
</gene>
<proteinExistence type="predicted"/>
<evidence type="ECO:0000256" key="1">
    <source>
        <dbReference type="SAM" id="SignalP"/>
    </source>
</evidence>
<keyword evidence="1" id="KW-0732">Signal</keyword>
<feature type="signal peptide" evidence="1">
    <location>
        <begin position="1"/>
        <end position="33"/>
    </location>
</feature>
<accession>A0A5J6MCN4</accession>
<keyword evidence="3" id="KW-1185">Reference proteome</keyword>
<dbReference type="EMBL" id="CP042906">
    <property type="protein sequence ID" value="QEX15084.1"/>
    <property type="molecule type" value="Genomic_DNA"/>
</dbReference>
<protein>
    <recommendedName>
        <fullName evidence="4">DUF4154 domain-containing protein</fullName>
    </recommendedName>
</protein>
<organism evidence="2 3">
    <name type="scientific">Hypericibacter terrae</name>
    <dbReference type="NCBI Taxonomy" id="2602015"/>
    <lineage>
        <taxon>Bacteria</taxon>
        <taxon>Pseudomonadati</taxon>
        <taxon>Pseudomonadota</taxon>
        <taxon>Alphaproteobacteria</taxon>
        <taxon>Rhodospirillales</taxon>
        <taxon>Dongiaceae</taxon>
        <taxon>Hypericibacter</taxon>
    </lineage>
</organism>
<evidence type="ECO:0000313" key="2">
    <source>
        <dbReference type="EMBL" id="QEX15084.1"/>
    </source>
</evidence>
<dbReference type="KEGG" id="htq:FRZ44_03640"/>
<name>A0A5J6MCN4_9PROT</name>
<feature type="chain" id="PRO_5023912037" description="DUF4154 domain-containing protein" evidence="1">
    <location>
        <begin position="34"/>
        <end position="179"/>
    </location>
</feature>
<evidence type="ECO:0000313" key="3">
    <source>
        <dbReference type="Proteomes" id="UP000326202"/>
    </source>
</evidence>